<evidence type="ECO:0000313" key="1">
    <source>
        <dbReference type="EMBL" id="ORV88511.1"/>
    </source>
</evidence>
<protein>
    <submittedName>
        <fullName evidence="1">Uncharacterized protein</fullName>
    </submittedName>
</protein>
<sequence length="157" mass="17701">MTLAVEHPAEKHPALRAARSELRHFDTYRDLYELRGKVQHLTQVGQSAEEIAVTLGVSDRTVQRHRLQPPPPQRPLLYDGASVSEERAEDLEAGADLALYLASVLRDEDPLVAWGTLSRLDRRKLQELTVIALCAINIHATKEQLLGWVRRLAREAV</sequence>
<organism evidence="1 2">
    <name type="scientific">Mycobacterium gordonae</name>
    <dbReference type="NCBI Taxonomy" id="1778"/>
    <lineage>
        <taxon>Bacteria</taxon>
        <taxon>Bacillati</taxon>
        <taxon>Actinomycetota</taxon>
        <taxon>Actinomycetes</taxon>
        <taxon>Mycobacteriales</taxon>
        <taxon>Mycobacteriaceae</taxon>
        <taxon>Mycobacterium</taxon>
    </lineage>
</organism>
<dbReference type="EMBL" id="LQOY01000071">
    <property type="protein sequence ID" value="ORV88511.1"/>
    <property type="molecule type" value="Genomic_DNA"/>
</dbReference>
<accession>A0A1X1WPI1</accession>
<comment type="caution">
    <text evidence="1">The sequence shown here is derived from an EMBL/GenBank/DDBJ whole genome shotgun (WGS) entry which is preliminary data.</text>
</comment>
<evidence type="ECO:0000313" key="2">
    <source>
        <dbReference type="Proteomes" id="UP000193928"/>
    </source>
</evidence>
<dbReference type="AlphaFoldDB" id="A0A1X1WPI1"/>
<dbReference type="RefSeq" id="WP_069435324.1">
    <property type="nucleotide sequence ID" value="NZ_JACKSU010000009.1"/>
</dbReference>
<proteinExistence type="predicted"/>
<reference evidence="1 2" key="1">
    <citation type="submission" date="2016-01" db="EMBL/GenBank/DDBJ databases">
        <title>The new phylogeny of the genus Mycobacterium.</title>
        <authorList>
            <person name="Tarcisio F."/>
            <person name="Conor M."/>
            <person name="Antonella G."/>
            <person name="Elisabetta G."/>
            <person name="Giulia F.S."/>
            <person name="Sara T."/>
            <person name="Anna F."/>
            <person name="Clotilde B."/>
            <person name="Roberto B."/>
            <person name="Veronica D.S."/>
            <person name="Fabio R."/>
            <person name="Monica P."/>
            <person name="Olivier J."/>
            <person name="Enrico T."/>
            <person name="Nicola S."/>
        </authorList>
    </citation>
    <scope>NUCLEOTIDE SEQUENCE [LARGE SCALE GENOMIC DNA]</scope>
    <source>
        <strain evidence="1 2">DSM 44160</strain>
    </source>
</reference>
<keyword evidence="2" id="KW-1185">Reference proteome</keyword>
<name>A0A1X1WPI1_MYCGO</name>
<dbReference type="Proteomes" id="UP000193928">
    <property type="component" value="Unassembled WGS sequence"/>
</dbReference>
<gene>
    <name evidence="1" type="ORF">AWC08_22235</name>
</gene>